<gene>
    <name evidence="3" type="ORF">ACPOL_6798</name>
</gene>
<feature type="compositionally biased region" description="Polar residues" evidence="1">
    <location>
        <begin position="61"/>
        <end position="72"/>
    </location>
</feature>
<dbReference type="AlphaFoldDB" id="A0A2Z5GAI0"/>
<evidence type="ECO:0000256" key="1">
    <source>
        <dbReference type="SAM" id="MobiDB-lite"/>
    </source>
</evidence>
<evidence type="ECO:0000256" key="2">
    <source>
        <dbReference type="SAM" id="Phobius"/>
    </source>
</evidence>
<keyword evidence="4" id="KW-1185">Reference proteome</keyword>
<proteinExistence type="predicted"/>
<organism evidence="3 4">
    <name type="scientific">Acidisarcina polymorpha</name>
    <dbReference type="NCBI Taxonomy" id="2211140"/>
    <lineage>
        <taxon>Bacteria</taxon>
        <taxon>Pseudomonadati</taxon>
        <taxon>Acidobacteriota</taxon>
        <taxon>Terriglobia</taxon>
        <taxon>Terriglobales</taxon>
        <taxon>Acidobacteriaceae</taxon>
        <taxon>Acidisarcina</taxon>
    </lineage>
</organism>
<dbReference type="Proteomes" id="UP000253606">
    <property type="component" value="Plasmid pACPOL2"/>
</dbReference>
<keyword evidence="2" id="KW-0812">Transmembrane</keyword>
<feature type="transmembrane region" description="Helical" evidence="2">
    <location>
        <begin position="12"/>
        <end position="31"/>
    </location>
</feature>
<evidence type="ECO:0000313" key="4">
    <source>
        <dbReference type="Proteomes" id="UP000253606"/>
    </source>
</evidence>
<accession>A0A2Z5GAI0</accession>
<dbReference type="EMBL" id="CP030842">
    <property type="protein sequence ID" value="AXC16008.1"/>
    <property type="molecule type" value="Genomic_DNA"/>
</dbReference>
<dbReference type="KEGG" id="abas:ACPOL_6798"/>
<geneLocation type="plasmid" evidence="4">
    <name>pacpol2</name>
</geneLocation>
<sequence>MVLTSWLIADWVKQALLTMSFIVAIGAILYVTERMKVWSLLHPKENRSQLEAEAREEIAESSQKQRSSVAEN</sequence>
<feature type="region of interest" description="Disordered" evidence="1">
    <location>
        <begin position="52"/>
        <end position="72"/>
    </location>
</feature>
<keyword evidence="2" id="KW-0472">Membrane</keyword>
<name>A0A2Z5GAI0_9BACT</name>
<reference evidence="3 4" key="1">
    <citation type="journal article" date="2018" name="Front. Microbiol.">
        <title>Hydrolytic Capabilities as a Key to Environmental Success: Chitinolytic and Cellulolytic Acidobacteria From Acidic Sub-arctic Soils and Boreal Peatlands.</title>
        <authorList>
            <person name="Belova S.E."/>
            <person name="Ravin N.V."/>
            <person name="Pankratov T.A."/>
            <person name="Rakitin A.L."/>
            <person name="Ivanova A.A."/>
            <person name="Beletsky A.V."/>
            <person name="Mardanov A.V."/>
            <person name="Sinninghe Damste J.S."/>
            <person name="Dedysh S.N."/>
        </authorList>
    </citation>
    <scope>NUCLEOTIDE SEQUENCE [LARGE SCALE GENOMIC DNA]</scope>
    <source>
        <strain evidence="3 4">SBC82</strain>
        <plasmid evidence="4">pacpol2</plasmid>
    </source>
</reference>
<keyword evidence="2" id="KW-1133">Transmembrane helix</keyword>
<protein>
    <submittedName>
        <fullName evidence="3">Uncharacterized protein</fullName>
    </submittedName>
</protein>
<evidence type="ECO:0000313" key="3">
    <source>
        <dbReference type="EMBL" id="AXC16008.1"/>
    </source>
</evidence>
<keyword evidence="3" id="KW-0614">Plasmid</keyword>